<evidence type="ECO:0000313" key="1">
    <source>
        <dbReference type="EMBL" id="KAI0055414.1"/>
    </source>
</evidence>
<name>A0ACB8SFW5_9AGAM</name>
<gene>
    <name evidence="1" type="ORF">BV25DRAFT_1842985</name>
</gene>
<keyword evidence="2" id="KW-1185">Reference proteome</keyword>
<proteinExistence type="predicted"/>
<organism evidence="1 2">
    <name type="scientific">Artomyces pyxidatus</name>
    <dbReference type="NCBI Taxonomy" id="48021"/>
    <lineage>
        <taxon>Eukaryota</taxon>
        <taxon>Fungi</taxon>
        <taxon>Dikarya</taxon>
        <taxon>Basidiomycota</taxon>
        <taxon>Agaricomycotina</taxon>
        <taxon>Agaricomycetes</taxon>
        <taxon>Russulales</taxon>
        <taxon>Auriscalpiaceae</taxon>
        <taxon>Artomyces</taxon>
    </lineage>
</organism>
<reference evidence="1" key="2">
    <citation type="journal article" date="2022" name="New Phytol.">
        <title>Evolutionary transition to the ectomycorrhizal habit in the genomes of a hyperdiverse lineage of mushroom-forming fungi.</title>
        <authorList>
            <person name="Looney B."/>
            <person name="Miyauchi S."/>
            <person name="Morin E."/>
            <person name="Drula E."/>
            <person name="Courty P.E."/>
            <person name="Kohler A."/>
            <person name="Kuo A."/>
            <person name="LaButti K."/>
            <person name="Pangilinan J."/>
            <person name="Lipzen A."/>
            <person name="Riley R."/>
            <person name="Andreopoulos W."/>
            <person name="He G."/>
            <person name="Johnson J."/>
            <person name="Nolan M."/>
            <person name="Tritt A."/>
            <person name="Barry K.W."/>
            <person name="Grigoriev I.V."/>
            <person name="Nagy L.G."/>
            <person name="Hibbett D."/>
            <person name="Henrissat B."/>
            <person name="Matheny P.B."/>
            <person name="Labbe J."/>
            <person name="Martin F.M."/>
        </authorList>
    </citation>
    <scope>NUCLEOTIDE SEQUENCE</scope>
    <source>
        <strain evidence="1">HHB10654</strain>
    </source>
</reference>
<dbReference type="Proteomes" id="UP000814140">
    <property type="component" value="Unassembled WGS sequence"/>
</dbReference>
<dbReference type="EMBL" id="MU277293">
    <property type="protein sequence ID" value="KAI0055414.1"/>
    <property type="molecule type" value="Genomic_DNA"/>
</dbReference>
<reference evidence="1" key="1">
    <citation type="submission" date="2021-03" db="EMBL/GenBank/DDBJ databases">
        <authorList>
            <consortium name="DOE Joint Genome Institute"/>
            <person name="Ahrendt S."/>
            <person name="Looney B.P."/>
            <person name="Miyauchi S."/>
            <person name="Morin E."/>
            <person name="Drula E."/>
            <person name="Courty P.E."/>
            <person name="Chicoki N."/>
            <person name="Fauchery L."/>
            <person name="Kohler A."/>
            <person name="Kuo A."/>
            <person name="Labutti K."/>
            <person name="Pangilinan J."/>
            <person name="Lipzen A."/>
            <person name="Riley R."/>
            <person name="Andreopoulos W."/>
            <person name="He G."/>
            <person name="Johnson J."/>
            <person name="Barry K.W."/>
            <person name="Grigoriev I.V."/>
            <person name="Nagy L."/>
            <person name="Hibbett D."/>
            <person name="Henrissat B."/>
            <person name="Matheny P.B."/>
            <person name="Labbe J."/>
            <person name="Martin F."/>
        </authorList>
    </citation>
    <scope>NUCLEOTIDE SEQUENCE</scope>
    <source>
        <strain evidence="1">HHB10654</strain>
    </source>
</reference>
<evidence type="ECO:0000313" key="2">
    <source>
        <dbReference type="Proteomes" id="UP000814140"/>
    </source>
</evidence>
<protein>
    <submittedName>
        <fullName evidence="1">Uncharacterized protein</fullName>
    </submittedName>
</protein>
<sequence>MTTPRDSNNPTRTQSYFFRVKTARTAVMHFDPIRRALGIWYWPVDDSGERTPPAQLETYRHSHDMRGPYCLCPLTQPSLKTPSEAAIHIKIAGLDLTLIFRLERFPSFSSLSDGKGTSSGAIGRTCSENRRDLPSRASSGSDWRLSIMTAWASRLMAMMRAILNQIIGDSEGGESGGDDDDDDDEEGGNDDDEKDDDDEEGGNDDDEEEDDGEDDGVFL</sequence>
<accession>A0ACB8SFW5</accession>
<comment type="caution">
    <text evidence="1">The sequence shown here is derived from an EMBL/GenBank/DDBJ whole genome shotgun (WGS) entry which is preliminary data.</text>
</comment>